<feature type="transmembrane region" description="Helical" evidence="6">
    <location>
        <begin position="240"/>
        <end position="263"/>
    </location>
</feature>
<dbReference type="Proteomes" id="UP000836788">
    <property type="component" value="Chromosome 3"/>
</dbReference>
<dbReference type="PANTHER" id="PTHR11863">
    <property type="entry name" value="STEROL DESATURASE"/>
    <property type="match status" value="1"/>
</dbReference>
<feature type="compositionally biased region" description="Low complexity" evidence="5">
    <location>
        <begin position="12"/>
        <end position="26"/>
    </location>
</feature>
<dbReference type="AlphaFoldDB" id="A0A8J9SSD0"/>
<gene>
    <name evidence="8" type="ORF">PTTT1_LOCUS37792</name>
</gene>
<reference evidence="8" key="1">
    <citation type="submission" date="2022-02" db="EMBL/GenBank/DDBJ databases">
        <authorList>
            <person name="Giguere J D."/>
        </authorList>
    </citation>
    <scope>NUCLEOTIDE SEQUENCE</scope>
    <source>
        <strain evidence="8">CCAP 1055/1</strain>
    </source>
</reference>
<evidence type="ECO:0000313" key="8">
    <source>
        <dbReference type="EMBL" id="CAG9288184.1"/>
    </source>
</evidence>
<feature type="transmembrane region" description="Helical" evidence="6">
    <location>
        <begin position="105"/>
        <end position="128"/>
    </location>
</feature>
<evidence type="ECO:0000256" key="3">
    <source>
        <dbReference type="ARBA" id="ARBA00022989"/>
    </source>
</evidence>
<evidence type="ECO:0000256" key="4">
    <source>
        <dbReference type="ARBA" id="ARBA00023136"/>
    </source>
</evidence>
<dbReference type="Pfam" id="PF04116">
    <property type="entry name" value="FA_hydroxylase"/>
    <property type="match status" value="1"/>
</dbReference>
<feature type="transmembrane region" description="Helical" evidence="6">
    <location>
        <begin position="158"/>
        <end position="177"/>
    </location>
</feature>
<protein>
    <recommendedName>
        <fullName evidence="7">Fatty acid hydroxylase domain-containing protein</fullName>
    </recommendedName>
</protein>
<dbReference type="InterPro" id="IPR006694">
    <property type="entry name" value="Fatty_acid_hydroxylase"/>
</dbReference>
<keyword evidence="4 6" id="KW-0472">Membrane</keyword>
<evidence type="ECO:0000259" key="7">
    <source>
        <dbReference type="Pfam" id="PF04116"/>
    </source>
</evidence>
<comment type="subcellular location">
    <subcellularLocation>
        <location evidence="1">Membrane</location>
    </subcellularLocation>
</comment>
<dbReference type="InterPro" id="IPR050307">
    <property type="entry name" value="Sterol_Desaturase_Related"/>
</dbReference>
<feature type="transmembrane region" description="Helical" evidence="6">
    <location>
        <begin position="55"/>
        <end position="74"/>
    </location>
</feature>
<dbReference type="GO" id="GO:0016020">
    <property type="term" value="C:membrane"/>
    <property type="evidence" value="ECO:0007669"/>
    <property type="project" value="UniProtKB-SubCell"/>
</dbReference>
<feature type="compositionally biased region" description="Basic and acidic residues" evidence="5">
    <location>
        <begin position="1"/>
        <end position="10"/>
    </location>
</feature>
<organism evidence="8">
    <name type="scientific">Phaeodactylum tricornutum</name>
    <name type="common">Diatom</name>
    <dbReference type="NCBI Taxonomy" id="2850"/>
    <lineage>
        <taxon>Eukaryota</taxon>
        <taxon>Sar</taxon>
        <taxon>Stramenopiles</taxon>
        <taxon>Ochrophyta</taxon>
        <taxon>Bacillariophyta</taxon>
        <taxon>Bacillariophyceae</taxon>
        <taxon>Bacillariophycidae</taxon>
        <taxon>Naviculales</taxon>
        <taxon>Phaeodactylaceae</taxon>
        <taxon>Phaeodactylum</taxon>
    </lineage>
</organism>
<dbReference type="GO" id="GO:0005506">
    <property type="term" value="F:iron ion binding"/>
    <property type="evidence" value="ECO:0007669"/>
    <property type="project" value="InterPro"/>
</dbReference>
<evidence type="ECO:0000256" key="6">
    <source>
        <dbReference type="SAM" id="Phobius"/>
    </source>
</evidence>
<keyword evidence="2 6" id="KW-0812">Transmembrane</keyword>
<evidence type="ECO:0000256" key="1">
    <source>
        <dbReference type="ARBA" id="ARBA00004370"/>
    </source>
</evidence>
<evidence type="ECO:0000256" key="5">
    <source>
        <dbReference type="SAM" id="MobiDB-lite"/>
    </source>
</evidence>
<sequence length="348" mass="40164">MLVDRVENNEKQQQQMASSSDAMSDSSLSDDEIIEHVVHGKEPKSTYELSWVSNAIAWSGALVWPLMLTVPLLLSSMYSPISYRQVFPESWYVYDTLSNCAPKPLGLVLGILAVAVGQVFVWIFFYLFKFGYLGTDPRSIQSKGAREYIFREGLLTHIGQPEGFVLLIGYLAITWMLKLMPQSYYSFEGTIQYKELFMCLVLQDGIQYTMHILEHIVSPAFYQMSHKPHHRFTNPRLFDAFNGSLMDTFCMIIIPLFVTANLVRHCNVWTYMAFGSSYACWLTLIHSEYVFPWDGIFRKLGLGTPADHHVHHKFFKFNYGHLFMWFDQLGGTYRDPSGFAPRVFRENV</sequence>
<evidence type="ECO:0000256" key="2">
    <source>
        <dbReference type="ARBA" id="ARBA00022692"/>
    </source>
</evidence>
<accession>A0A8J9SSD0</accession>
<feature type="domain" description="Fatty acid hydroxylase" evidence="7">
    <location>
        <begin position="197"/>
        <end position="332"/>
    </location>
</feature>
<dbReference type="GO" id="GO:0016491">
    <property type="term" value="F:oxidoreductase activity"/>
    <property type="evidence" value="ECO:0007669"/>
    <property type="project" value="InterPro"/>
</dbReference>
<dbReference type="EMBL" id="OU594944">
    <property type="protein sequence ID" value="CAG9288184.1"/>
    <property type="molecule type" value="Genomic_DNA"/>
</dbReference>
<name>A0A8J9SSD0_PHATR</name>
<dbReference type="GO" id="GO:0008610">
    <property type="term" value="P:lipid biosynthetic process"/>
    <property type="evidence" value="ECO:0007669"/>
    <property type="project" value="InterPro"/>
</dbReference>
<proteinExistence type="predicted"/>
<keyword evidence="3 6" id="KW-1133">Transmembrane helix</keyword>
<feature type="region of interest" description="Disordered" evidence="5">
    <location>
        <begin position="1"/>
        <end position="26"/>
    </location>
</feature>